<feature type="compositionally biased region" description="Low complexity" evidence="9">
    <location>
        <begin position="546"/>
        <end position="561"/>
    </location>
</feature>
<organism evidence="12 13">
    <name type="scientific">Zalerion maritima</name>
    <dbReference type="NCBI Taxonomy" id="339359"/>
    <lineage>
        <taxon>Eukaryota</taxon>
        <taxon>Fungi</taxon>
        <taxon>Dikarya</taxon>
        <taxon>Ascomycota</taxon>
        <taxon>Pezizomycotina</taxon>
        <taxon>Sordariomycetes</taxon>
        <taxon>Lulworthiomycetidae</taxon>
        <taxon>Lulworthiales</taxon>
        <taxon>Lulworthiaceae</taxon>
        <taxon>Zalerion</taxon>
    </lineage>
</organism>
<evidence type="ECO:0000256" key="7">
    <source>
        <dbReference type="ARBA" id="ARBA00023121"/>
    </source>
</evidence>
<evidence type="ECO:0000256" key="9">
    <source>
        <dbReference type="SAM" id="MobiDB-lite"/>
    </source>
</evidence>
<feature type="compositionally biased region" description="Polar residues" evidence="9">
    <location>
        <begin position="757"/>
        <end position="772"/>
    </location>
</feature>
<feature type="compositionally biased region" description="Polar residues" evidence="9">
    <location>
        <begin position="588"/>
        <end position="617"/>
    </location>
</feature>
<feature type="compositionally biased region" description="Low complexity" evidence="9">
    <location>
        <begin position="704"/>
        <end position="722"/>
    </location>
</feature>
<feature type="compositionally biased region" description="Basic and acidic residues" evidence="9">
    <location>
        <begin position="800"/>
        <end position="813"/>
    </location>
</feature>
<dbReference type="Pfam" id="PF15413">
    <property type="entry name" value="PH_11"/>
    <property type="match status" value="1"/>
</dbReference>
<feature type="compositionally biased region" description="Pro residues" evidence="9">
    <location>
        <begin position="562"/>
        <end position="572"/>
    </location>
</feature>
<dbReference type="CDD" id="cd21675">
    <property type="entry name" value="SMP_TEX2"/>
    <property type="match status" value="1"/>
</dbReference>
<evidence type="ECO:0000256" key="10">
    <source>
        <dbReference type="SAM" id="Phobius"/>
    </source>
</evidence>
<comment type="subcellular location">
    <subcellularLocation>
        <location evidence="1">Endoplasmic reticulum membrane</location>
    </subcellularLocation>
</comment>
<dbReference type="GO" id="GO:1990456">
    <property type="term" value="P:mitochondrion-endoplasmic reticulum membrane tethering"/>
    <property type="evidence" value="ECO:0007669"/>
    <property type="project" value="TreeGrafter"/>
</dbReference>
<dbReference type="EMBL" id="JAKWBI020000083">
    <property type="protein sequence ID" value="KAJ2903366.1"/>
    <property type="molecule type" value="Genomic_DNA"/>
</dbReference>
<feature type="compositionally biased region" description="Polar residues" evidence="9">
    <location>
        <begin position="141"/>
        <end position="152"/>
    </location>
</feature>
<feature type="compositionally biased region" description="Polar residues" evidence="9">
    <location>
        <begin position="884"/>
        <end position="895"/>
    </location>
</feature>
<evidence type="ECO:0000256" key="2">
    <source>
        <dbReference type="ARBA" id="ARBA00022448"/>
    </source>
</evidence>
<comment type="caution">
    <text evidence="12">The sequence shown here is derived from an EMBL/GenBank/DDBJ whole genome shotgun (WGS) entry which is preliminary data.</text>
</comment>
<keyword evidence="8 10" id="KW-0472">Membrane</keyword>
<dbReference type="GO" id="GO:0008289">
    <property type="term" value="F:lipid binding"/>
    <property type="evidence" value="ECO:0007669"/>
    <property type="project" value="UniProtKB-KW"/>
</dbReference>
<keyword evidence="5 10" id="KW-1133">Transmembrane helix</keyword>
<reference evidence="12" key="1">
    <citation type="submission" date="2022-07" db="EMBL/GenBank/DDBJ databases">
        <title>Draft genome sequence of Zalerion maritima ATCC 34329, a (micro)plastics degrading marine fungus.</title>
        <authorList>
            <person name="Paco A."/>
            <person name="Goncalves M.F.M."/>
            <person name="Rocha-Santos T.A.P."/>
            <person name="Alves A."/>
        </authorList>
    </citation>
    <scope>NUCLEOTIDE SEQUENCE</scope>
    <source>
        <strain evidence="12">ATCC 34329</strain>
    </source>
</reference>
<gene>
    <name evidence="12" type="ORF">MKZ38_010031</name>
</gene>
<feature type="compositionally biased region" description="Polar residues" evidence="9">
    <location>
        <begin position="1057"/>
        <end position="1070"/>
    </location>
</feature>
<feature type="compositionally biased region" description="Polar residues" evidence="9">
    <location>
        <begin position="723"/>
        <end position="735"/>
    </location>
</feature>
<protein>
    <submittedName>
        <fullName evidence="12">PH domain-containing protein</fullName>
    </submittedName>
</protein>
<sequence>MASFTSFLAVYVLGGVTFIPLVLISVLLAGFYTFPYRDDLGDNPEKFDQDGLHQPGDDMTALEAVLGSDKRGKERARSHQDADEAAGYFAVCREYTPLGINAKPIERTTPAGSATVASPSQSIYQTMYRGIFERRQAPGPTDNSNNSNSPMSQRPKKAGNVYYVILRHGHLMLFDDEDQTEVRYVISLLLHDISLYSGGDEIPEGELFIKRNAICLSRKRDGRPEPDANLSKPFYLFSENCSAKEDFYFSLLRNQEQVLGAKTKSPRPLQFDTKHIIDLVQRLYAVEDNAETRWLNAVVGRIFLGVYQTTDVQDFIREKITKKISRIKRPSFLTHIVVRRIDFGESAPFITNPRLKDLTVQGECVTEADVRYTGSFRIEIGTTAKVDIGHFTREVTLVLAVVLKKVEGHALFKIKPPPSNRLWVAFTSMPKLEMTIEPIVSSRQITWNIVLNQIESRIREVFAESMVLPFWDDTPFFRTEHKKWRGGIWADDEAVRAPSSPETAVAQGGNVDEVERFEQGGDGASGPPKRETNGGKDATGTEKSDSNSSSILSNPESTATPTPTPPIAPSPSPSLFSRRLAGNAFLSPKSTATASGSDPKNPGSTASRAPRTGSFSSALMPIVGTDNAHSDVFKASTPPDAVNVASRIASLSGKMQQMHEPPASTPYGSPARPSSLSKPSSIQSVTSSKDADTEGTTHPGPPRSDTTLTSSTTNTTASSTDSGITPISPVSSKFSLRSHPTALPLARGFFSRKDESQSSLNSSGTATLSATAGETKRGTTLAAVSNAALQARQWGLSALKRNENKGVEGEAPHIDLSQPMGRGQPLPPPGVPLPMPDKKTPTAPIRPGKRNLAPPPLLTGREHGDIGDYHHHHQDNGAGDNPDFNGSPNLTQHPEGSTPSRQGSSSSDKNKIPRRPIPAPPLPKRRLASSSNAEAMQEAVLVVAAPESSEPTTPQSPSHPVAIVEMGDDTMPVPPSASGLGIAVDTLRSVPDLPSRRYAPTSHPREFPLPEPATKQRQEESISPRFNSKIEDDDDDLSGWMGEQEFEGLDVDMACSPGQTNHNSSESSHGSADLDVSSHENASGVSLGAARKAHATTTARV</sequence>
<feature type="compositionally biased region" description="Low complexity" evidence="9">
    <location>
        <begin position="669"/>
        <end position="684"/>
    </location>
</feature>
<evidence type="ECO:0000256" key="3">
    <source>
        <dbReference type="ARBA" id="ARBA00022692"/>
    </source>
</evidence>
<feature type="compositionally biased region" description="Basic and acidic residues" evidence="9">
    <location>
        <begin position="1003"/>
        <end position="1022"/>
    </location>
</feature>
<feature type="region of interest" description="Disordered" evidence="9">
    <location>
        <begin position="644"/>
        <end position="777"/>
    </location>
</feature>
<feature type="region of interest" description="Disordered" evidence="9">
    <location>
        <begin position="800"/>
        <end position="980"/>
    </location>
</feature>
<feature type="compositionally biased region" description="Basic and acidic residues" evidence="9">
    <location>
        <begin position="860"/>
        <end position="869"/>
    </location>
</feature>
<evidence type="ECO:0000313" key="13">
    <source>
        <dbReference type="Proteomes" id="UP001201980"/>
    </source>
</evidence>
<keyword evidence="6" id="KW-0445">Lipid transport</keyword>
<name>A0AAD5RSR1_9PEZI</name>
<evidence type="ECO:0000256" key="4">
    <source>
        <dbReference type="ARBA" id="ARBA00022824"/>
    </source>
</evidence>
<feature type="compositionally biased region" description="Basic and acidic residues" evidence="9">
    <location>
        <begin position="528"/>
        <end position="545"/>
    </location>
</feature>
<evidence type="ECO:0000256" key="5">
    <source>
        <dbReference type="ARBA" id="ARBA00022989"/>
    </source>
</evidence>
<dbReference type="PANTHER" id="PTHR13466">
    <property type="entry name" value="TEX2 PROTEIN-RELATED"/>
    <property type="match status" value="1"/>
</dbReference>
<proteinExistence type="predicted"/>
<accession>A0AAD5RSR1</accession>
<evidence type="ECO:0000313" key="12">
    <source>
        <dbReference type="EMBL" id="KAJ2903366.1"/>
    </source>
</evidence>
<dbReference type="GO" id="GO:0032865">
    <property type="term" value="C:ERMES complex"/>
    <property type="evidence" value="ECO:0007669"/>
    <property type="project" value="TreeGrafter"/>
</dbReference>
<keyword evidence="4" id="KW-0256">Endoplasmic reticulum</keyword>
<dbReference type="AlphaFoldDB" id="A0AAD5RSR1"/>
<feature type="compositionally biased region" description="Low complexity" evidence="9">
    <location>
        <begin position="946"/>
        <end position="958"/>
    </location>
</feature>
<feature type="compositionally biased region" description="Pro residues" evidence="9">
    <location>
        <begin position="825"/>
        <end position="835"/>
    </location>
</feature>
<keyword evidence="3 10" id="KW-0812">Transmembrane</keyword>
<feature type="domain" description="SMP-LTD" evidence="11">
    <location>
        <begin position="288"/>
        <end position="477"/>
    </location>
</feature>
<evidence type="ECO:0000256" key="6">
    <source>
        <dbReference type="ARBA" id="ARBA00023055"/>
    </source>
</evidence>
<dbReference type="Proteomes" id="UP001201980">
    <property type="component" value="Unassembled WGS sequence"/>
</dbReference>
<dbReference type="InterPro" id="IPR031468">
    <property type="entry name" value="SMP_LBD"/>
</dbReference>
<dbReference type="GO" id="GO:0005789">
    <property type="term" value="C:endoplasmic reticulum membrane"/>
    <property type="evidence" value="ECO:0007669"/>
    <property type="project" value="UniProtKB-SubCell"/>
</dbReference>
<keyword evidence="2" id="KW-0813">Transport</keyword>
<keyword evidence="13" id="KW-1185">Reference proteome</keyword>
<feature type="region of interest" description="Disordered" evidence="9">
    <location>
        <begin position="516"/>
        <end position="621"/>
    </location>
</feature>
<evidence type="ECO:0000259" key="11">
    <source>
        <dbReference type="PROSITE" id="PS51847"/>
    </source>
</evidence>
<keyword evidence="7" id="KW-0446">Lipid-binding</keyword>
<feature type="region of interest" description="Disordered" evidence="9">
    <location>
        <begin position="135"/>
        <end position="155"/>
    </location>
</feature>
<evidence type="ECO:0000256" key="8">
    <source>
        <dbReference type="ARBA" id="ARBA00023136"/>
    </source>
</evidence>
<feature type="region of interest" description="Disordered" evidence="9">
    <location>
        <begin position="992"/>
        <end position="1101"/>
    </location>
</feature>
<feature type="compositionally biased region" description="Low complexity" evidence="9">
    <location>
        <begin position="897"/>
        <end position="907"/>
    </location>
</feature>
<feature type="transmembrane region" description="Helical" evidence="10">
    <location>
        <begin position="7"/>
        <end position="34"/>
    </location>
</feature>
<dbReference type="PANTHER" id="PTHR13466:SF19">
    <property type="entry name" value="NUCLEUS-VACUOLE JUNCTION PROTEIN 2"/>
    <property type="match status" value="1"/>
</dbReference>
<dbReference type="PROSITE" id="PS51847">
    <property type="entry name" value="SMP"/>
    <property type="match status" value="1"/>
</dbReference>
<evidence type="ECO:0000256" key="1">
    <source>
        <dbReference type="ARBA" id="ARBA00004586"/>
    </source>
</evidence>
<dbReference type="GO" id="GO:0015914">
    <property type="term" value="P:phospholipid transport"/>
    <property type="evidence" value="ECO:0007669"/>
    <property type="project" value="TreeGrafter"/>
</dbReference>